<feature type="coiled-coil region" evidence="1">
    <location>
        <begin position="510"/>
        <end position="580"/>
    </location>
</feature>
<organism evidence="3 4">
    <name type="scientific">Rhamnella rubrinervis</name>
    <dbReference type="NCBI Taxonomy" id="2594499"/>
    <lineage>
        <taxon>Eukaryota</taxon>
        <taxon>Viridiplantae</taxon>
        <taxon>Streptophyta</taxon>
        <taxon>Embryophyta</taxon>
        <taxon>Tracheophyta</taxon>
        <taxon>Spermatophyta</taxon>
        <taxon>Magnoliopsida</taxon>
        <taxon>eudicotyledons</taxon>
        <taxon>Gunneridae</taxon>
        <taxon>Pentapetalae</taxon>
        <taxon>rosids</taxon>
        <taxon>fabids</taxon>
        <taxon>Rosales</taxon>
        <taxon>Rhamnaceae</taxon>
        <taxon>rhamnoid group</taxon>
        <taxon>Rhamneae</taxon>
        <taxon>Rhamnella</taxon>
    </lineage>
</organism>
<evidence type="ECO:0000313" key="3">
    <source>
        <dbReference type="EMBL" id="KAF3443377.1"/>
    </source>
</evidence>
<keyword evidence="1" id="KW-0175">Coiled coil</keyword>
<dbReference type="Proteomes" id="UP000796880">
    <property type="component" value="Unassembled WGS sequence"/>
</dbReference>
<name>A0A8K0MEM9_9ROSA</name>
<gene>
    <name evidence="3" type="ORF">FNV43_RR13059</name>
</gene>
<accession>A0A8K0MEM9</accession>
<protein>
    <submittedName>
        <fullName evidence="3">Uncharacterized protein</fullName>
    </submittedName>
</protein>
<evidence type="ECO:0000256" key="1">
    <source>
        <dbReference type="SAM" id="Coils"/>
    </source>
</evidence>
<keyword evidence="4" id="KW-1185">Reference proteome</keyword>
<evidence type="ECO:0000313" key="4">
    <source>
        <dbReference type="Proteomes" id="UP000796880"/>
    </source>
</evidence>
<feature type="region of interest" description="Disordered" evidence="2">
    <location>
        <begin position="380"/>
        <end position="445"/>
    </location>
</feature>
<feature type="compositionally biased region" description="Polar residues" evidence="2">
    <location>
        <begin position="388"/>
        <end position="420"/>
    </location>
</feature>
<sequence>MKGRKKLIAKVPICLLTVKLTGKSVRSALVELGLELAFPPLLALLASADHPADIVGRVGGSESAGDFSFLDVFISKFPCLVDALPLLRMGLDEARYDFQGIDGCGFDFSAPTRSSGTGFSSNGSLPPNTVVETSGGESPLVFTPLARRFPSPDLESEKDDLSWLTKDAQSMGNKLCSLRCWSGDLLSTIFEEEVERLRHFCEIPHNITFRTPEKSEGPLKGKEGHIVMWFEAYKELPSMDALRGLFGLCCTWTSDQFYTYIDNLIYCDIPCKGFSRKWLFIGGDWEGVPAAGSVCRLPRGLVNIICPTLLTVGEWMVTLKAKTVVPTTQLATKARFVNTGLWKLGQVFERHPLVAEGVSSDPVVDPLVVDVIKNISASRGSAPKSQRMVGSSSKSTTPLRLTSSTGVGASQTPTNRVTRSQADHELPKRFQVEKNQAPPPRPTYEGLSALISATNSALNSQFRAQVDNDNIDKTFTGTVNVSLQAAYQTMVTAQQLKNMKDEQTSSKKPLQVLEGKYKILEQSLNSEKNEKAAVVNRMKVAKRGLSSSKMRPSTGNQGAYEAVEKVMEAAEVEKVAEDEEKN</sequence>
<proteinExistence type="predicted"/>
<reference evidence="3" key="1">
    <citation type="submission" date="2020-03" db="EMBL/GenBank/DDBJ databases">
        <title>A high-quality chromosome-level genome assembly of a woody plant with both climbing and erect habits, Rhamnella rubrinervis.</title>
        <authorList>
            <person name="Lu Z."/>
            <person name="Yang Y."/>
            <person name="Zhu X."/>
            <person name="Sun Y."/>
        </authorList>
    </citation>
    <scope>NUCLEOTIDE SEQUENCE</scope>
    <source>
        <strain evidence="3">BYM</strain>
        <tissue evidence="3">Leaf</tissue>
    </source>
</reference>
<dbReference type="EMBL" id="VOIH02000006">
    <property type="protein sequence ID" value="KAF3443377.1"/>
    <property type="molecule type" value="Genomic_DNA"/>
</dbReference>
<evidence type="ECO:0000256" key="2">
    <source>
        <dbReference type="SAM" id="MobiDB-lite"/>
    </source>
</evidence>
<dbReference type="AlphaFoldDB" id="A0A8K0MEM9"/>
<feature type="compositionally biased region" description="Basic and acidic residues" evidence="2">
    <location>
        <begin position="421"/>
        <end position="432"/>
    </location>
</feature>
<comment type="caution">
    <text evidence="3">The sequence shown here is derived from an EMBL/GenBank/DDBJ whole genome shotgun (WGS) entry which is preliminary data.</text>
</comment>